<evidence type="ECO:0000313" key="3">
    <source>
        <dbReference type="Proteomes" id="UP000479000"/>
    </source>
</evidence>
<accession>A0A6H5FWW4</accession>
<feature type="non-terminal residue" evidence="2">
    <location>
        <position position="90"/>
    </location>
</feature>
<gene>
    <name evidence="2" type="ORF">NTEN_LOCUS578</name>
</gene>
<evidence type="ECO:0000313" key="2">
    <source>
        <dbReference type="EMBL" id="CAA9993679.1"/>
    </source>
</evidence>
<feature type="signal peptide" evidence="1">
    <location>
        <begin position="1"/>
        <end position="20"/>
    </location>
</feature>
<protein>
    <submittedName>
        <fullName evidence="2">Uncharacterized protein</fullName>
    </submittedName>
</protein>
<keyword evidence="3" id="KW-1185">Reference proteome</keyword>
<proteinExistence type="predicted"/>
<sequence length="90" mass="10026">MNRFIAFFLIALLFGKISHAGPVDLSAIAESSDFRTPDNQNSTFWIRPRRGIGSFRMTLSTWKSSALCPQHDDGLCDTSASSVTKFLKLK</sequence>
<feature type="chain" id="PRO_5026202717" evidence="1">
    <location>
        <begin position="21"/>
        <end position="90"/>
    </location>
</feature>
<dbReference type="AlphaFoldDB" id="A0A6H5FWW4"/>
<evidence type="ECO:0000256" key="1">
    <source>
        <dbReference type="SAM" id="SignalP"/>
    </source>
</evidence>
<reference evidence="2 3" key="1">
    <citation type="submission" date="2020-02" db="EMBL/GenBank/DDBJ databases">
        <authorList>
            <person name="Ferguson B K."/>
        </authorList>
    </citation>
    <scope>NUCLEOTIDE SEQUENCE [LARGE SCALE GENOMIC DNA]</scope>
</reference>
<dbReference type="EMBL" id="CADCXU010001020">
    <property type="protein sequence ID" value="CAA9993679.1"/>
    <property type="molecule type" value="Genomic_DNA"/>
</dbReference>
<organism evidence="2 3">
    <name type="scientific">Nesidiocoris tenuis</name>
    <dbReference type="NCBI Taxonomy" id="355587"/>
    <lineage>
        <taxon>Eukaryota</taxon>
        <taxon>Metazoa</taxon>
        <taxon>Ecdysozoa</taxon>
        <taxon>Arthropoda</taxon>
        <taxon>Hexapoda</taxon>
        <taxon>Insecta</taxon>
        <taxon>Pterygota</taxon>
        <taxon>Neoptera</taxon>
        <taxon>Paraneoptera</taxon>
        <taxon>Hemiptera</taxon>
        <taxon>Heteroptera</taxon>
        <taxon>Panheteroptera</taxon>
        <taxon>Cimicomorpha</taxon>
        <taxon>Miridae</taxon>
        <taxon>Dicyphina</taxon>
        <taxon>Nesidiocoris</taxon>
    </lineage>
</organism>
<dbReference type="Proteomes" id="UP000479000">
    <property type="component" value="Unassembled WGS sequence"/>
</dbReference>
<keyword evidence="1" id="KW-0732">Signal</keyword>
<name>A0A6H5FWW4_9HEMI</name>